<dbReference type="GO" id="GO:0006420">
    <property type="term" value="P:arginyl-tRNA aminoacylation"/>
    <property type="evidence" value="ECO:0007669"/>
    <property type="project" value="InterPro"/>
</dbReference>
<dbReference type="InterPro" id="IPR001278">
    <property type="entry name" value="Arg-tRNA-ligase"/>
</dbReference>
<dbReference type="GO" id="GO:0005524">
    <property type="term" value="F:ATP binding"/>
    <property type="evidence" value="ECO:0007669"/>
    <property type="project" value="InterPro"/>
</dbReference>
<dbReference type="Gene3D" id="1.10.730.10">
    <property type="entry name" value="Isoleucyl-tRNA Synthetase, Domain 1"/>
    <property type="match status" value="1"/>
</dbReference>
<dbReference type="EC" id="6.1.1.19" evidence="1"/>
<evidence type="ECO:0000256" key="1">
    <source>
        <dbReference type="ARBA" id="ARBA00012837"/>
    </source>
</evidence>
<dbReference type="GO" id="GO:0004523">
    <property type="term" value="F:RNA-DNA hybrid ribonuclease activity"/>
    <property type="evidence" value="ECO:0007669"/>
    <property type="project" value="UniProtKB-EC"/>
</dbReference>
<evidence type="ECO:0000313" key="5">
    <source>
        <dbReference type="Proteomes" id="UP000053239"/>
    </source>
</evidence>
<name>A0A0J9TKF9_PLAVI</name>
<sequence length="245" mass="28751">MILSRDEESDLDIELDKLKKNDYTNQIFYIRYALSRATKLLSDIELEPEESSNLSFIQLLQDTHEIELIHSILYLDLQFKKTMDLLKPSILASYLYSLAKSFHIFYEHMPIKNEQNIELKMGRIALVQLVHRILKEMFSIFKISDASIGEKYYSHLQSIGQKSEHIEIFITKAEKQYLSCAISSIISRYHFIEEISELSKKVSYNLPLGATRVVKEAFQKFSKNTTLKPNKYCKLHFKTFKECTE</sequence>
<accession>A0A0J9TKF9</accession>
<dbReference type="EMBL" id="KQ235637">
    <property type="protein sequence ID" value="KMZ96210.1"/>
    <property type="molecule type" value="Genomic_DNA"/>
</dbReference>
<dbReference type="Pfam" id="PF05746">
    <property type="entry name" value="DALR_1"/>
    <property type="match status" value="1"/>
</dbReference>
<dbReference type="InterPro" id="IPR008909">
    <property type="entry name" value="DALR_anticod-bd"/>
</dbReference>
<dbReference type="SUPFAM" id="SSF53098">
    <property type="entry name" value="Ribonuclease H-like"/>
    <property type="match status" value="1"/>
</dbReference>
<gene>
    <name evidence="4" type="ORF">PVNG_02348</name>
</gene>
<feature type="domain" description="DALR anticodon binding" evidence="3">
    <location>
        <begin position="30"/>
        <end position="148"/>
    </location>
</feature>
<dbReference type="AlphaFoldDB" id="A0A0J9TKF9"/>
<dbReference type="PANTHER" id="PTHR11956:SF5">
    <property type="entry name" value="ARGININE--TRNA LIGASE, CYTOPLASMIC"/>
    <property type="match status" value="1"/>
</dbReference>
<dbReference type="InterPro" id="IPR012337">
    <property type="entry name" value="RNaseH-like_sf"/>
</dbReference>
<dbReference type="InterPro" id="IPR009080">
    <property type="entry name" value="tRNAsynth_Ia_anticodon-bd"/>
</dbReference>
<evidence type="ECO:0000256" key="2">
    <source>
        <dbReference type="ARBA" id="ARBA00049339"/>
    </source>
</evidence>
<evidence type="ECO:0000313" key="4">
    <source>
        <dbReference type="EMBL" id="KMZ96210.1"/>
    </source>
</evidence>
<dbReference type="SMART" id="SM00836">
    <property type="entry name" value="DALR_1"/>
    <property type="match status" value="1"/>
</dbReference>
<evidence type="ECO:0000259" key="3">
    <source>
        <dbReference type="SMART" id="SM00836"/>
    </source>
</evidence>
<protein>
    <recommendedName>
        <fullName evidence="1">arginine--tRNA ligase</fullName>
        <ecNumber evidence="1">6.1.1.19</ecNumber>
    </recommendedName>
</protein>
<proteinExistence type="predicted"/>
<organism evidence="4 5">
    <name type="scientific">Plasmodium vivax North Korean</name>
    <dbReference type="NCBI Taxonomy" id="1035514"/>
    <lineage>
        <taxon>Eukaryota</taxon>
        <taxon>Sar</taxon>
        <taxon>Alveolata</taxon>
        <taxon>Apicomplexa</taxon>
        <taxon>Aconoidasida</taxon>
        <taxon>Haemosporida</taxon>
        <taxon>Plasmodiidae</taxon>
        <taxon>Plasmodium</taxon>
        <taxon>Plasmodium (Plasmodium)</taxon>
    </lineage>
</organism>
<dbReference type="SUPFAM" id="SSF47323">
    <property type="entry name" value="Anticodon-binding domain of a subclass of class I aminoacyl-tRNA synthetases"/>
    <property type="match status" value="1"/>
</dbReference>
<dbReference type="Proteomes" id="UP000053239">
    <property type="component" value="Unassembled WGS sequence"/>
</dbReference>
<dbReference type="PANTHER" id="PTHR11956">
    <property type="entry name" value="ARGINYL-TRNA SYNTHETASE"/>
    <property type="match status" value="1"/>
</dbReference>
<dbReference type="GO" id="GO:0004814">
    <property type="term" value="F:arginine-tRNA ligase activity"/>
    <property type="evidence" value="ECO:0007669"/>
    <property type="project" value="UniProtKB-EC"/>
</dbReference>
<comment type="catalytic activity">
    <reaction evidence="2">
        <text>tRNA(Arg) + L-arginine + ATP = L-arginyl-tRNA(Arg) + AMP + diphosphate</text>
        <dbReference type="Rhea" id="RHEA:20301"/>
        <dbReference type="Rhea" id="RHEA-COMP:9658"/>
        <dbReference type="Rhea" id="RHEA-COMP:9673"/>
        <dbReference type="ChEBI" id="CHEBI:30616"/>
        <dbReference type="ChEBI" id="CHEBI:32682"/>
        <dbReference type="ChEBI" id="CHEBI:33019"/>
        <dbReference type="ChEBI" id="CHEBI:78442"/>
        <dbReference type="ChEBI" id="CHEBI:78513"/>
        <dbReference type="ChEBI" id="CHEBI:456215"/>
        <dbReference type="EC" id="6.1.1.19"/>
    </reaction>
</comment>
<reference evidence="4 5" key="1">
    <citation type="submission" date="2011-09" db="EMBL/GenBank/DDBJ databases">
        <title>The Genome Sequence of Plasmodium vivax North Korean.</title>
        <authorList>
            <consortium name="The Broad Institute Genome Sequencing Platform"/>
            <consortium name="The Broad Institute Genome Sequencing Center for Infectious Disease"/>
            <person name="Neafsey D."/>
            <person name="Carlton J."/>
            <person name="Barnwell J."/>
            <person name="Collins W."/>
            <person name="Escalante A."/>
            <person name="Mullikin J."/>
            <person name="Saul A."/>
            <person name="Guigo R."/>
            <person name="Camara F."/>
            <person name="Young S.K."/>
            <person name="Zeng Q."/>
            <person name="Gargeya S."/>
            <person name="Fitzgerald M."/>
            <person name="Haas B."/>
            <person name="Abouelleil A."/>
            <person name="Alvarado L."/>
            <person name="Arachchi H.M."/>
            <person name="Berlin A."/>
            <person name="Brown A."/>
            <person name="Chapman S.B."/>
            <person name="Chen Z."/>
            <person name="Dunbar C."/>
            <person name="Freedman E."/>
            <person name="Gearin G."/>
            <person name="Gellesch M."/>
            <person name="Goldberg J."/>
            <person name="Griggs A."/>
            <person name="Gujja S."/>
            <person name="Heiman D."/>
            <person name="Howarth C."/>
            <person name="Larson L."/>
            <person name="Lui A."/>
            <person name="MacDonald P.J.P."/>
            <person name="Montmayeur A."/>
            <person name="Murphy C."/>
            <person name="Neiman D."/>
            <person name="Pearson M."/>
            <person name="Priest M."/>
            <person name="Roberts A."/>
            <person name="Saif S."/>
            <person name="Shea T."/>
            <person name="Shenoy N."/>
            <person name="Sisk P."/>
            <person name="Stolte C."/>
            <person name="Sykes S."/>
            <person name="Wortman J."/>
            <person name="Nusbaum C."/>
            <person name="Birren B."/>
        </authorList>
    </citation>
    <scope>NUCLEOTIDE SEQUENCE [LARGE SCALE GENOMIC DNA]</scope>
    <source>
        <strain evidence="4 5">North Korean</strain>
    </source>
</reference>